<gene>
    <name evidence="3" type="ORF">ADEAN_000373300</name>
</gene>
<keyword evidence="2" id="KW-0472">Membrane</keyword>
<evidence type="ECO:0000313" key="4">
    <source>
        <dbReference type="Proteomes" id="UP000515908"/>
    </source>
</evidence>
<evidence type="ECO:0000313" key="3">
    <source>
        <dbReference type="EMBL" id="CAD2216272.1"/>
    </source>
</evidence>
<evidence type="ECO:0000256" key="2">
    <source>
        <dbReference type="SAM" id="Phobius"/>
    </source>
</evidence>
<keyword evidence="4" id="KW-1185">Reference proteome</keyword>
<feature type="region of interest" description="Disordered" evidence="1">
    <location>
        <begin position="1"/>
        <end position="60"/>
    </location>
</feature>
<protein>
    <recommendedName>
        <fullName evidence="5">Fusaric acid resistance protein-like</fullName>
    </recommendedName>
</protein>
<feature type="transmembrane region" description="Helical" evidence="2">
    <location>
        <begin position="279"/>
        <end position="297"/>
    </location>
</feature>
<evidence type="ECO:0008006" key="5">
    <source>
        <dbReference type="Google" id="ProtNLM"/>
    </source>
</evidence>
<feature type="transmembrane region" description="Helical" evidence="2">
    <location>
        <begin position="360"/>
        <end position="380"/>
    </location>
</feature>
<proteinExistence type="predicted"/>
<reference evidence="3 4" key="1">
    <citation type="submission" date="2020-08" db="EMBL/GenBank/DDBJ databases">
        <authorList>
            <person name="Newling K."/>
            <person name="Davey J."/>
            <person name="Forrester S."/>
        </authorList>
    </citation>
    <scope>NUCLEOTIDE SEQUENCE [LARGE SCALE GENOMIC DNA]</scope>
    <source>
        <strain evidence="4">Crithidia deanei Carvalho (ATCC PRA-265)</strain>
    </source>
</reference>
<accession>A0A7G2CDQ9</accession>
<keyword evidence="2" id="KW-0812">Transmembrane</keyword>
<sequence>MEETSDSEQKQWARNKKQTTAAHVAVPGGSPTFPRDQDNPLGSSFGAPQQPLTPQSSSGVYDVVKPTRMKSVLITNQTAKYKPVADDITSAAGHDVVPVCSPTDVIPTRSGKTPDVDVTTNTTFVKKLRYEHNEEPIQANDPIRNYSFVIRDEDDDDDDGQSQRAEATPHTTSHEPITDSSSAEIRRETTIASGSAADNSFAERLKRSFAAAGMKHPFPSHEPFETQNPYLVVNDTDRGFDYPMAENVPCVSESKLRDDGVPFTTYFIVLRSEACWRSLLFALRVTLISLLPTFVLTEHENTKSFFAAATLVPVVAVLFVKLPCLLGEQIFLFILGCQCVVAVLVVGVFSRAVGTRYNTSAFWCCVVFGCFGFSLLGDLASKRMMMMYSIIIQQMLIQTGDSYSFTLRFVRDLTFAFMFALAAVALPFPNLCSRKAKESVLGMHKLVAAGVGNCVKAYFAPVAVDAEVALSQVPFEKIRNAVAGFKPLFLFCKYEPFEFNHNNFLRMERVQQIESVKAYLYTMAAAARKRLDTGHASRHGLRPEMREFVRGLEKPVQALAEEIMRTVVELGAHVEPEAVLEKVHYDALYERTIMLSDFVHEERCKMLLLKHLTEEETNFCLTTFTFARSLLDVAYLIEKIEQGARNHDPQSIPLLRNARSTFSFTTRGVIFGVNCRSGLRWRPTVMYGYGKTGFGTRWGLRWPAPSP</sequence>
<feature type="region of interest" description="Disordered" evidence="1">
    <location>
        <begin position="152"/>
        <end position="184"/>
    </location>
</feature>
<organism evidence="3 4">
    <name type="scientific">Angomonas deanei</name>
    <dbReference type="NCBI Taxonomy" id="59799"/>
    <lineage>
        <taxon>Eukaryota</taxon>
        <taxon>Discoba</taxon>
        <taxon>Euglenozoa</taxon>
        <taxon>Kinetoplastea</taxon>
        <taxon>Metakinetoplastina</taxon>
        <taxon>Trypanosomatida</taxon>
        <taxon>Trypanosomatidae</taxon>
        <taxon>Strigomonadinae</taxon>
        <taxon>Angomonas</taxon>
    </lineage>
</organism>
<dbReference type="AlphaFoldDB" id="A0A7G2CDQ9"/>
<name>A0A7G2CDQ9_9TRYP</name>
<dbReference type="Proteomes" id="UP000515908">
    <property type="component" value="Chromosome 06"/>
</dbReference>
<feature type="transmembrane region" description="Helical" evidence="2">
    <location>
        <begin position="332"/>
        <end position="354"/>
    </location>
</feature>
<feature type="transmembrane region" description="Helical" evidence="2">
    <location>
        <begin position="303"/>
        <end position="320"/>
    </location>
</feature>
<keyword evidence="2" id="KW-1133">Transmembrane helix</keyword>
<dbReference type="EMBL" id="LR877150">
    <property type="protein sequence ID" value="CAD2216272.1"/>
    <property type="molecule type" value="Genomic_DNA"/>
</dbReference>
<evidence type="ECO:0000256" key="1">
    <source>
        <dbReference type="SAM" id="MobiDB-lite"/>
    </source>
</evidence>
<feature type="compositionally biased region" description="Polar residues" evidence="1">
    <location>
        <begin position="162"/>
        <end position="171"/>
    </location>
</feature>
<feature type="compositionally biased region" description="Polar residues" evidence="1">
    <location>
        <begin position="40"/>
        <end position="59"/>
    </location>
</feature>
<dbReference type="VEuPathDB" id="TriTrypDB:ADEAN_000373300"/>